<comment type="subcellular location">
    <subcellularLocation>
        <location evidence="1 7">Cell membrane</location>
        <topology evidence="1 7">Multi-pass membrane protein</topology>
    </subcellularLocation>
</comment>
<dbReference type="Proteomes" id="UP000008467">
    <property type="component" value="Chromosome"/>
</dbReference>
<evidence type="ECO:0000256" key="3">
    <source>
        <dbReference type="ARBA" id="ARBA00022475"/>
    </source>
</evidence>
<dbReference type="Pfam" id="PF00528">
    <property type="entry name" value="BPD_transp_1"/>
    <property type="match status" value="1"/>
</dbReference>
<dbReference type="GO" id="GO:0055085">
    <property type="term" value="P:transmembrane transport"/>
    <property type="evidence" value="ECO:0007669"/>
    <property type="project" value="InterPro"/>
</dbReference>
<dbReference type="CDD" id="cd06261">
    <property type="entry name" value="TM_PBP2"/>
    <property type="match status" value="1"/>
</dbReference>
<dbReference type="STRING" id="642492.Clole_0210"/>
<dbReference type="GO" id="GO:0005886">
    <property type="term" value="C:plasma membrane"/>
    <property type="evidence" value="ECO:0007669"/>
    <property type="project" value="UniProtKB-SubCell"/>
</dbReference>
<keyword evidence="10" id="KW-1185">Reference proteome</keyword>
<dbReference type="EMBL" id="CP002582">
    <property type="protein sequence ID" value="ADZ81963.1"/>
    <property type="molecule type" value="Genomic_DNA"/>
</dbReference>
<dbReference type="SUPFAM" id="SSF161098">
    <property type="entry name" value="MetI-like"/>
    <property type="match status" value="1"/>
</dbReference>
<evidence type="ECO:0000256" key="6">
    <source>
        <dbReference type="ARBA" id="ARBA00023136"/>
    </source>
</evidence>
<reference evidence="9 10" key="1">
    <citation type="journal article" date="2011" name="J. Bacteriol.">
        <title>Complete genome sequence of the cellulose-degrading bacterium Cellulosilyticum lentocellum.</title>
        <authorList>
            <consortium name="US DOE Joint Genome Institute"/>
            <person name="Miller D.A."/>
            <person name="Suen G."/>
            <person name="Bruce D."/>
            <person name="Copeland A."/>
            <person name="Cheng J.F."/>
            <person name="Detter C."/>
            <person name="Goodwin L.A."/>
            <person name="Han C.S."/>
            <person name="Hauser L.J."/>
            <person name="Land M.L."/>
            <person name="Lapidus A."/>
            <person name="Lucas S."/>
            <person name="Meincke L."/>
            <person name="Pitluck S."/>
            <person name="Tapia R."/>
            <person name="Teshima H."/>
            <person name="Woyke T."/>
            <person name="Fox B.G."/>
            <person name="Angert E.R."/>
            <person name="Currie C.R."/>
        </authorList>
    </citation>
    <scope>NUCLEOTIDE SEQUENCE [LARGE SCALE GENOMIC DNA]</scope>
    <source>
        <strain evidence="10">ATCC 49066 / DSM 5427 / NCIMB 11756 / RHM5</strain>
    </source>
</reference>
<keyword evidence="6 7" id="KW-0472">Membrane</keyword>
<organism evidence="9 10">
    <name type="scientific">Cellulosilyticum lentocellum (strain ATCC 49066 / DSM 5427 / NCIMB 11756 / RHM5)</name>
    <name type="common">Clostridium lentocellum</name>
    <dbReference type="NCBI Taxonomy" id="642492"/>
    <lineage>
        <taxon>Bacteria</taxon>
        <taxon>Bacillati</taxon>
        <taxon>Bacillota</taxon>
        <taxon>Clostridia</taxon>
        <taxon>Lachnospirales</taxon>
        <taxon>Cellulosilyticaceae</taxon>
        <taxon>Cellulosilyticum</taxon>
    </lineage>
</organism>
<dbReference type="InterPro" id="IPR051393">
    <property type="entry name" value="ABC_transporter_permease"/>
</dbReference>
<feature type="transmembrane region" description="Helical" evidence="7">
    <location>
        <begin position="157"/>
        <end position="184"/>
    </location>
</feature>
<feature type="transmembrane region" description="Helical" evidence="7">
    <location>
        <begin position="205"/>
        <end position="223"/>
    </location>
</feature>
<keyword evidence="4 7" id="KW-0812">Transmembrane</keyword>
<dbReference type="RefSeq" id="WP_013655264.1">
    <property type="nucleotide sequence ID" value="NC_015275.1"/>
</dbReference>
<dbReference type="PANTHER" id="PTHR30193:SF37">
    <property type="entry name" value="INNER MEMBRANE ABC TRANSPORTER PERMEASE PROTEIN YCJO"/>
    <property type="match status" value="1"/>
</dbReference>
<evidence type="ECO:0000259" key="8">
    <source>
        <dbReference type="PROSITE" id="PS50928"/>
    </source>
</evidence>
<proteinExistence type="inferred from homology"/>
<evidence type="ECO:0000256" key="5">
    <source>
        <dbReference type="ARBA" id="ARBA00022989"/>
    </source>
</evidence>
<gene>
    <name evidence="9" type="ordered locus">Clole_0210</name>
</gene>
<dbReference type="Gene3D" id="1.10.3720.10">
    <property type="entry name" value="MetI-like"/>
    <property type="match status" value="1"/>
</dbReference>
<feature type="transmembrane region" description="Helical" evidence="7">
    <location>
        <begin position="109"/>
        <end position="137"/>
    </location>
</feature>
<comment type="similarity">
    <text evidence="7">Belongs to the binding-protein-dependent transport system permease family.</text>
</comment>
<evidence type="ECO:0000313" key="9">
    <source>
        <dbReference type="EMBL" id="ADZ81963.1"/>
    </source>
</evidence>
<feature type="transmembrane region" description="Helical" evidence="7">
    <location>
        <begin position="14"/>
        <end position="35"/>
    </location>
</feature>
<evidence type="ECO:0000256" key="7">
    <source>
        <dbReference type="RuleBase" id="RU363032"/>
    </source>
</evidence>
<evidence type="ECO:0000256" key="4">
    <source>
        <dbReference type="ARBA" id="ARBA00022692"/>
    </source>
</evidence>
<keyword evidence="5 7" id="KW-1133">Transmembrane helix</keyword>
<feature type="transmembrane region" description="Helical" evidence="7">
    <location>
        <begin position="78"/>
        <end position="97"/>
    </location>
</feature>
<dbReference type="InterPro" id="IPR000515">
    <property type="entry name" value="MetI-like"/>
</dbReference>
<evidence type="ECO:0000256" key="2">
    <source>
        <dbReference type="ARBA" id="ARBA00022448"/>
    </source>
</evidence>
<dbReference type="KEGG" id="cle:Clole_0210"/>
<dbReference type="AlphaFoldDB" id="F2JI19"/>
<dbReference type="PROSITE" id="PS50928">
    <property type="entry name" value="ABC_TM1"/>
    <property type="match status" value="1"/>
</dbReference>
<evidence type="ECO:0000256" key="1">
    <source>
        <dbReference type="ARBA" id="ARBA00004651"/>
    </source>
</evidence>
<protein>
    <submittedName>
        <fullName evidence="9">ABC-type transporter, integral membrane subunit</fullName>
    </submittedName>
</protein>
<evidence type="ECO:0000313" key="10">
    <source>
        <dbReference type="Proteomes" id="UP000008467"/>
    </source>
</evidence>
<keyword evidence="2 7" id="KW-0813">Transport</keyword>
<feature type="domain" description="ABC transmembrane type-1" evidence="8">
    <location>
        <begin position="72"/>
        <end position="283"/>
    </location>
</feature>
<dbReference type="InterPro" id="IPR035906">
    <property type="entry name" value="MetI-like_sf"/>
</dbReference>
<dbReference type="PANTHER" id="PTHR30193">
    <property type="entry name" value="ABC TRANSPORTER PERMEASE PROTEIN"/>
    <property type="match status" value="1"/>
</dbReference>
<feature type="transmembrane region" description="Helical" evidence="7">
    <location>
        <begin position="267"/>
        <end position="286"/>
    </location>
</feature>
<accession>F2JI19</accession>
<sequence>MKKAYRWWEKIKDYLLFAGPITVAFFTVVIIPFLYGLFLTFTNWNGISSEYSIVGLENYKQIFSDSGFLNSLGLTFKYVIITVIITNVMAFTLAAILTSGTKGQNIFRAGFFTPNLIGGVALGYIWQFIFNNILTYFGTTYGNSFFASSLLSSPNRAFWALVIVSVWQYSGYMMLIYITGFLNLPKDVLEAASIDGAEGWARIKNVVLPLVMPACTISVFLTLQRTFMVYDVNMALTKGGPFKTTELISMFVYQKAFKERSYGIGQSQAVILFLIVAIISITQVYITKKREVEA</sequence>
<name>F2JI19_CELLD</name>
<dbReference type="HOGENOM" id="CLU_016047_0_0_9"/>
<dbReference type="eggNOG" id="COG1175">
    <property type="taxonomic scope" value="Bacteria"/>
</dbReference>
<keyword evidence="3" id="KW-1003">Cell membrane</keyword>